<dbReference type="GO" id="GO:0043271">
    <property type="term" value="P:negative regulation of monoatomic ion transport"/>
    <property type="evidence" value="ECO:0007669"/>
    <property type="project" value="TreeGrafter"/>
</dbReference>
<dbReference type="InterPro" id="IPR011009">
    <property type="entry name" value="Kinase-like_dom_sf"/>
</dbReference>
<dbReference type="GO" id="GO:0035091">
    <property type="term" value="F:phosphatidylinositol binding"/>
    <property type="evidence" value="ECO:0007669"/>
    <property type="project" value="TreeGrafter"/>
</dbReference>
<dbReference type="InterPro" id="IPR000719">
    <property type="entry name" value="Prot_kinase_dom"/>
</dbReference>
<dbReference type="GO" id="GO:0045022">
    <property type="term" value="P:early endosome to late endosome transport"/>
    <property type="evidence" value="ECO:0007669"/>
    <property type="project" value="TreeGrafter"/>
</dbReference>
<accession>A0A1J1IJT2</accession>
<proteinExistence type="predicted"/>
<dbReference type="GO" id="GO:0008333">
    <property type="term" value="P:endosome to lysosome transport"/>
    <property type="evidence" value="ECO:0007669"/>
    <property type="project" value="TreeGrafter"/>
</dbReference>
<evidence type="ECO:0000256" key="2">
    <source>
        <dbReference type="ARBA" id="ARBA00022490"/>
    </source>
</evidence>
<evidence type="ECO:0000259" key="4">
    <source>
        <dbReference type="PROSITE" id="PS50011"/>
    </source>
</evidence>
<dbReference type="Gene3D" id="1.10.510.10">
    <property type="entry name" value="Transferase(Phosphotransferase) domain 1"/>
    <property type="match status" value="1"/>
</dbReference>
<dbReference type="OrthoDB" id="6372137at2759"/>
<dbReference type="GO" id="GO:0005524">
    <property type="term" value="F:ATP binding"/>
    <property type="evidence" value="ECO:0007669"/>
    <property type="project" value="InterPro"/>
</dbReference>
<feature type="domain" description="Protein kinase" evidence="4">
    <location>
        <begin position="45"/>
        <end position="395"/>
    </location>
</feature>
<evidence type="ECO:0000256" key="1">
    <source>
        <dbReference type="ARBA" id="ARBA00004496"/>
    </source>
</evidence>
<feature type="compositionally biased region" description="Basic and acidic residues" evidence="3">
    <location>
        <begin position="410"/>
        <end position="420"/>
    </location>
</feature>
<dbReference type="PANTHER" id="PTHR22999:SF40">
    <property type="entry name" value="PX DOMAIN-CONTAINING PROTEIN KINASE-LIKE PROTEIN"/>
    <property type="match status" value="1"/>
</dbReference>
<keyword evidence="6" id="KW-1185">Reference proteome</keyword>
<dbReference type="InterPro" id="IPR051837">
    <property type="entry name" value="SortingNexin/PXDomain-PKLike"/>
</dbReference>
<dbReference type="SMART" id="SM00220">
    <property type="entry name" value="S_TKc"/>
    <property type="match status" value="1"/>
</dbReference>
<dbReference type="AlphaFoldDB" id="A0A1J1IJT2"/>
<dbReference type="GO" id="GO:0005770">
    <property type="term" value="C:late endosome"/>
    <property type="evidence" value="ECO:0007669"/>
    <property type="project" value="TreeGrafter"/>
</dbReference>
<dbReference type="GO" id="GO:0004672">
    <property type="term" value="F:protein kinase activity"/>
    <property type="evidence" value="ECO:0007669"/>
    <property type="project" value="InterPro"/>
</dbReference>
<dbReference type="STRING" id="568069.A0A1J1IJT2"/>
<feature type="compositionally biased region" description="Polar residues" evidence="3">
    <location>
        <begin position="390"/>
        <end position="409"/>
    </location>
</feature>
<dbReference type="PANTHER" id="PTHR22999">
    <property type="entry name" value="PX SERINE/THREONINE KINASE PXK"/>
    <property type="match status" value="1"/>
</dbReference>
<dbReference type="GO" id="GO:0006622">
    <property type="term" value="P:protein targeting to lysosome"/>
    <property type="evidence" value="ECO:0007669"/>
    <property type="project" value="TreeGrafter"/>
</dbReference>
<dbReference type="Pfam" id="PF07714">
    <property type="entry name" value="PK_Tyr_Ser-Thr"/>
    <property type="match status" value="1"/>
</dbReference>
<dbReference type="InterPro" id="IPR001245">
    <property type="entry name" value="Ser-Thr/Tyr_kinase_cat_dom"/>
</dbReference>
<dbReference type="GO" id="GO:0005769">
    <property type="term" value="C:early endosome"/>
    <property type="evidence" value="ECO:0007669"/>
    <property type="project" value="TreeGrafter"/>
</dbReference>
<reference evidence="5 6" key="1">
    <citation type="submission" date="2015-04" db="EMBL/GenBank/DDBJ databases">
        <authorList>
            <person name="Syromyatnikov M.Y."/>
            <person name="Popov V.N."/>
        </authorList>
    </citation>
    <scope>NUCLEOTIDE SEQUENCE [LARGE SCALE GENOMIC DNA]</scope>
</reference>
<dbReference type="EMBL" id="CVRI01000054">
    <property type="protein sequence ID" value="CRL00018.1"/>
    <property type="molecule type" value="Genomic_DNA"/>
</dbReference>
<gene>
    <name evidence="5" type="ORF">CLUMA_CG013307</name>
</gene>
<dbReference type="SUPFAM" id="SSF56112">
    <property type="entry name" value="Protein kinase-like (PK-like)"/>
    <property type="match status" value="1"/>
</dbReference>
<sequence length="427" mass="48652">MNTILASSLPTKKFIDPDSCSVPFHDIAQQNINSLLKNESTWILKQSVGQIGWRTKKHYFKVNQKVQSGQKQIAQAKLESQPSTSSYKENSEQEFLISWTEFGPDKQLSDKEINTILKSLSKIKHPFIFPIEYINSNENGCLTIRKFHKEGSLKDMLCGSQPLNAFSMKYGNTKGRIALPLEDLSLYSRQILEALKFLHSKGLPYGHLTTANIFIENGAAKLSAIENFILGVSSFYRPFFVQHSRVNSMEMIDVFTFGHVLFEMQSTYSLQEPCIREVSDCPTNLKALLELIIAKDSLKSTSPSLDHVLSHKFFKEFEPKFEQLYSGSLKSSKVDFDLPAKESILKASQKTEQRLKDEQKLVKSQKRVTQSQKMMITEEEKRKQSKQKLKTQNSLQNGPINFRINLSETSRSESKSEDSQHTGSEIV</sequence>
<dbReference type="GO" id="GO:0005886">
    <property type="term" value="C:plasma membrane"/>
    <property type="evidence" value="ECO:0007669"/>
    <property type="project" value="TreeGrafter"/>
</dbReference>
<protein>
    <submittedName>
        <fullName evidence="5">CLUMA_CG013307, isoform A</fullName>
    </submittedName>
</protein>
<evidence type="ECO:0000313" key="6">
    <source>
        <dbReference type="Proteomes" id="UP000183832"/>
    </source>
</evidence>
<evidence type="ECO:0000256" key="3">
    <source>
        <dbReference type="SAM" id="MobiDB-lite"/>
    </source>
</evidence>
<comment type="subcellular location">
    <subcellularLocation>
        <location evidence="1">Cytoplasm</location>
    </subcellularLocation>
</comment>
<feature type="region of interest" description="Disordered" evidence="3">
    <location>
        <begin position="355"/>
        <end position="427"/>
    </location>
</feature>
<evidence type="ECO:0000313" key="5">
    <source>
        <dbReference type="EMBL" id="CRL00018.1"/>
    </source>
</evidence>
<dbReference type="Proteomes" id="UP000183832">
    <property type="component" value="Unassembled WGS sequence"/>
</dbReference>
<keyword evidence="2" id="KW-0963">Cytoplasm</keyword>
<organism evidence="5 6">
    <name type="scientific">Clunio marinus</name>
    <dbReference type="NCBI Taxonomy" id="568069"/>
    <lineage>
        <taxon>Eukaryota</taxon>
        <taxon>Metazoa</taxon>
        <taxon>Ecdysozoa</taxon>
        <taxon>Arthropoda</taxon>
        <taxon>Hexapoda</taxon>
        <taxon>Insecta</taxon>
        <taxon>Pterygota</taxon>
        <taxon>Neoptera</taxon>
        <taxon>Endopterygota</taxon>
        <taxon>Diptera</taxon>
        <taxon>Nematocera</taxon>
        <taxon>Chironomoidea</taxon>
        <taxon>Chironomidae</taxon>
        <taxon>Clunio</taxon>
    </lineage>
</organism>
<dbReference type="PROSITE" id="PS50011">
    <property type="entry name" value="PROTEIN_KINASE_DOM"/>
    <property type="match status" value="1"/>
</dbReference>
<name>A0A1J1IJT2_9DIPT</name>